<accession>A0A8J4AFX0</accession>
<feature type="domain" description="Phytase-like" evidence="2">
    <location>
        <begin position="63"/>
        <end position="338"/>
    </location>
</feature>
<evidence type="ECO:0000313" key="4">
    <source>
        <dbReference type="Proteomes" id="UP000614996"/>
    </source>
</evidence>
<gene>
    <name evidence="3" type="ORF">NUM_61050</name>
</gene>
<reference evidence="4" key="1">
    <citation type="journal article" date="2021" name="Int. J. Syst. Evol. Microbiol.">
        <title>Actinocatenispora comari sp. nov., an endophytic actinomycete isolated from aerial parts of Comarum salesowianum.</title>
        <authorList>
            <person name="Oyunbileg N."/>
            <person name="Iizaka Y."/>
            <person name="Hamada M."/>
            <person name="Davaapurev B.O."/>
            <person name="Fukumoto A."/>
            <person name="Tsetseg B."/>
            <person name="Kato F."/>
            <person name="Tamura T."/>
            <person name="Batkhuu J."/>
            <person name="Anzai Y."/>
        </authorList>
    </citation>
    <scope>NUCLEOTIDE SEQUENCE [LARGE SCALE GENOMIC DNA]</scope>
    <source>
        <strain evidence="4">NUM-2625</strain>
    </source>
</reference>
<evidence type="ECO:0000256" key="1">
    <source>
        <dbReference type="SAM" id="SignalP"/>
    </source>
</evidence>
<dbReference type="PANTHER" id="PTHR37957:SF1">
    <property type="entry name" value="PHYTASE-LIKE DOMAIN-CONTAINING PROTEIN"/>
    <property type="match status" value="1"/>
</dbReference>
<proteinExistence type="predicted"/>
<organism evidence="3 4">
    <name type="scientific">Actinocatenispora comari</name>
    <dbReference type="NCBI Taxonomy" id="2807577"/>
    <lineage>
        <taxon>Bacteria</taxon>
        <taxon>Bacillati</taxon>
        <taxon>Actinomycetota</taxon>
        <taxon>Actinomycetes</taxon>
        <taxon>Micromonosporales</taxon>
        <taxon>Micromonosporaceae</taxon>
        <taxon>Actinocatenispora</taxon>
    </lineage>
</organism>
<dbReference type="EMBL" id="BOPO01000127">
    <property type="protein sequence ID" value="GIL30851.1"/>
    <property type="molecule type" value="Genomic_DNA"/>
</dbReference>
<keyword evidence="1" id="KW-0732">Signal</keyword>
<dbReference type="InterPro" id="IPR027372">
    <property type="entry name" value="Phytase-like_dom"/>
</dbReference>
<protein>
    <submittedName>
        <fullName evidence="3">Lipoprotein</fullName>
    </submittedName>
</protein>
<name>A0A8J4AFX0_9ACTN</name>
<evidence type="ECO:0000259" key="2">
    <source>
        <dbReference type="Pfam" id="PF13449"/>
    </source>
</evidence>
<feature type="signal peptide" evidence="1">
    <location>
        <begin position="1"/>
        <end position="24"/>
    </location>
</feature>
<dbReference type="Pfam" id="PF13449">
    <property type="entry name" value="Phytase-like"/>
    <property type="match status" value="1"/>
</dbReference>
<dbReference type="AlphaFoldDB" id="A0A8J4AFX0"/>
<feature type="chain" id="PRO_5035252261" evidence="1">
    <location>
        <begin position="25"/>
        <end position="354"/>
    </location>
</feature>
<dbReference type="SUPFAM" id="SSF50956">
    <property type="entry name" value="Thermostable phytase (3-phytase)"/>
    <property type="match status" value="1"/>
</dbReference>
<keyword evidence="3" id="KW-0449">Lipoprotein</keyword>
<dbReference type="PANTHER" id="PTHR37957">
    <property type="entry name" value="BLR7070 PROTEIN"/>
    <property type="match status" value="1"/>
</dbReference>
<evidence type="ECO:0000313" key="3">
    <source>
        <dbReference type="EMBL" id="GIL30851.1"/>
    </source>
</evidence>
<comment type="caution">
    <text evidence="3">The sequence shown here is derived from an EMBL/GenBank/DDBJ whole genome shotgun (WGS) entry which is preliminary data.</text>
</comment>
<dbReference type="Proteomes" id="UP000614996">
    <property type="component" value="Unassembled WGS sequence"/>
</dbReference>
<keyword evidence="4" id="KW-1185">Reference proteome</keyword>
<sequence length="354" mass="38245">MIRPMRIRALVVASVTALGTVAAAAPAVAHPAPGRHDAGACSPSVSLRGFSDALDKRTFGDAQVGELSGLQFDGSHLLAVSDTSALWTLTRPTRGLVTEPVGYQPLADEHGDPIDSEAIAVDRDGTRLITSEIEPSVRRYDRRGKVLASLPVPDRFRVAPAGEAEENATFEGLTLLPGDRSLIATMESPLSGDGTDADGNGLNRFLRWDRRHGRFEVAAQYAFTVDAGLQISDVQAISPNRLLVLERGWKKGYGNTIRLYEADLTGAQDVTGVASLADTTVRQVHRRLLADIGQCPSDGATTKQPQPNPLLDNIEGMVFTGRHLRGDRRELLMVSDDNLSDEQITRLYSFAVRV</sequence>